<proteinExistence type="predicted"/>
<accession>A0A8S9NQE6</accession>
<evidence type="ECO:0000256" key="1">
    <source>
        <dbReference type="SAM" id="MobiDB-lite"/>
    </source>
</evidence>
<dbReference type="AlphaFoldDB" id="A0A8S9NQE6"/>
<comment type="caution">
    <text evidence="2">The sequence shown here is derived from an EMBL/GenBank/DDBJ whole genome shotgun (WGS) entry which is preliminary data.</text>
</comment>
<evidence type="ECO:0000313" key="3">
    <source>
        <dbReference type="Proteomes" id="UP000712600"/>
    </source>
</evidence>
<feature type="region of interest" description="Disordered" evidence="1">
    <location>
        <begin position="91"/>
        <end position="111"/>
    </location>
</feature>
<gene>
    <name evidence="2" type="ORF">F2Q69_00009606</name>
</gene>
<evidence type="ECO:0000313" key="2">
    <source>
        <dbReference type="EMBL" id="KAF3507104.1"/>
    </source>
</evidence>
<feature type="compositionally biased region" description="Basic and acidic residues" evidence="1">
    <location>
        <begin position="91"/>
        <end position="100"/>
    </location>
</feature>
<protein>
    <submittedName>
        <fullName evidence="2">Uncharacterized protein</fullName>
    </submittedName>
</protein>
<dbReference type="EMBL" id="QGKX02001521">
    <property type="protein sequence ID" value="KAF3507104.1"/>
    <property type="molecule type" value="Genomic_DNA"/>
</dbReference>
<dbReference type="Proteomes" id="UP000712600">
    <property type="component" value="Unassembled WGS sequence"/>
</dbReference>
<name>A0A8S9NQE6_BRACR</name>
<sequence>MWVSDQKRLAPALQTKDDRLCPSKGVRLFSKERLALRLDANRGHETPRLCRDLPPSMKTQPLSRDIPRRRRLRLYSLPRWISSAVCEEIKSKEANEEGSSKQRSAYAGALNPCNKQGFPASRIIPLDPVRQRSTSPGRALPGLDRTQYRFGVQKR</sequence>
<organism evidence="2 3">
    <name type="scientific">Brassica cretica</name>
    <name type="common">Mustard</name>
    <dbReference type="NCBI Taxonomy" id="69181"/>
    <lineage>
        <taxon>Eukaryota</taxon>
        <taxon>Viridiplantae</taxon>
        <taxon>Streptophyta</taxon>
        <taxon>Embryophyta</taxon>
        <taxon>Tracheophyta</taxon>
        <taxon>Spermatophyta</taxon>
        <taxon>Magnoliopsida</taxon>
        <taxon>eudicotyledons</taxon>
        <taxon>Gunneridae</taxon>
        <taxon>Pentapetalae</taxon>
        <taxon>rosids</taxon>
        <taxon>malvids</taxon>
        <taxon>Brassicales</taxon>
        <taxon>Brassicaceae</taxon>
        <taxon>Brassiceae</taxon>
        <taxon>Brassica</taxon>
    </lineage>
</organism>
<reference evidence="2" key="1">
    <citation type="submission" date="2019-12" db="EMBL/GenBank/DDBJ databases">
        <title>Genome sequencing and annotation of Brassica cretica.</title>
        <authorList>
            <person name="Studholme D.J."/>
            <person name="Sarris P."/>
        </authorList>
    </citation>
    <scope>NUCLEOTIDE SEQUENCE</scope>
    <source>
        <strain evidence="2">PFS-109/04</strain>
        <tissue evidence="2">Leaf</tissue>
    </source>
</reference>